<name>A0ABN2P1Y6_9ACTN</name>
<evidence type="ECO:0000313" key="3">
    <source>
        <dbReference type="Proteomes" id="UP001501612"/>
    </source>
</evidence>
<proteinExistence type="predicted"/>
<dbReference type="Proteomes" id="UP001501612">
    <property type="component" value="Unassembled WGS sequence"/>
</dbReference>
<organism evidence="2 3">
    <name type="scientific">Nocardioides lentus</name>
    <dbReference type="NCBI Taxonomy" id="338077"/>
    <lineage>
        <taxon>Bacteria</taxon>
        <taxon>Bacillati</taxon>
        <taxon>Actinomycetota</taxon>
        <taxon>Actinomycetes</taxon>
        <taxon>Propionibacteriales</taxon>
        <taxon>Nocardioidaceae</taxon>
        <taxon>Nocardioides</taxon>
    </lineage>
</organism>
<protein>
    <submittedName>
        <fullName evidence="2">Uncharacterized protein</fullName>
    </submittedName>
</protein>
<keyword evidence="3" id="KW-1185">Reference proteome</keyword>
<evidence type="ECO:0000256" key="1">
    <source>
        <dbReference type="SAM" id="MobiDB-lite"/>
    </source>
</evidence>
<accession>A0ABN2P1Y6</accession>
<feature type="compositionally biased region" description="Basic residues" evidence="1">
    <location>
        <begin position="38"/>
        <end position="47"/>
    </location>
</feature>
<sequence>MGGSLGATHPVVSCAGAGAPAPRQFVRLRELLRRRRLRRRRRRRRRPSSVDVRRPSADMRAGWSAEKMLERAMVTVLSVLVLRVCLPTDQNDPAP</sequence>
<evidence type="ECO:0000313" key="2">
    <source>
        <dbReference type="EMBL" id="GAA1908584.1"/>
    </source>
</evidence>
<feature type="region of interest" description="Disordered" evidence="1">
    <location>
        <begin position="38"/>
        <end position="57"/>
    </location>
</feature>
<dbReference type="EMBL" id="BAAAMY010000002">
    <property type="protein sequence ID" value="GAA1908584.1"/>
    <property type="molecule type" value="Genomic_DNA"/>
</dbReference>
<comment type="caution">
    <text evidence="2">The sequence shown here is derived from an EMBL/GenBank/DDBJ whole genome shotgun (WGS) entry which is preliminary data.</text>
</comment>
<gene>
    <name evidence="2" type="ORF">GCM10009737_07000</name>
</gene>
<reference evidence="2 3" key="1">
    <citation type="journal article" date="2019" name="Int. J. Syst. Evol. Microbiol.">
        <title>The Global Catalogue of Microorganisms (GCM) 10K type strain sequencing project: providing services to taxonomists for standard genome sequencing and annotation.</title>
        <authorList>
            <consortium name="The Broad Institute Genomics Platform"/>
            <consortium name="The Broad Institute Genome Sequencing Center for Infectious Disease"/>
            <person name="Wu L."/>
            <person name="Ma J."/>
        </authorList>
    </citation>
    <scope>NUCLEOTIDE SEQUENCE [LARGE SCALE GENOMIC DNA]</scope>
    <source>
        <strain evidence="2 3">JCM 14046</strain>
    </source>
</reference>